<dbReference type="Pfam" id="PF13489">
    <property type="entry name" value="Methyltransf_23"/>
    <property type="match status" value="1"/>
</dbReference>
<name>A0A0F7ZLM3_9HYPO</name>
<sequence length="166" mass="19138">MAGSIKNWPRLFRQIYDNLKPGGWVEFHEAVNTPYSEDNSLKHDDPLAQLMNELMNACNSIGRTWNPAPSFKKWAQEAGFTRIEEQCFKLPVGGWPKDPRLKEIGAFLSINFSEGVDAFTAVPLRDLLGWSRWEVEIFNGRVREAEKRRHIHAISDFLVLTARKPR</sequence>
<keyword evidence="2" id="KW-1185">Reference proteome</keyword>
<evidence type="ECO:0008006" key="3">
    <source>
        <dbReference type="Google" id="ProtNLM"/>
    </source>
</evidence>
<evidence type="ECO:0000313" key="1">
    <source>
        <dbReference type="EMBL" id="KJZ71255.1"/>
    </source>
</evidence>
<dbReference type="AlphaFoldDB" id="A0A0F7ZLM3"/>
<accession>A0A0F7ZLM3</accession>
<dbReference type="Proteomes" id="UP000054481">
    <property type="component" value="Unassembled WGS sequence"/>
</dbReference>
<evidence type="ECO:0000313" key="2">
    <source>
        <dbReference type="Proteomes" id="UP000054481"/>
    </source>
</evidence>
<dbReference type="Gene3D" id="3.40.50.150">
    <property type="entry name" value="Vaccinia Virus protein VP39"/>
    <property type="match status" value="1"/>
</dbReference>
<gene>
    <name evidence="1" type="ORF">HIM_09328</name>
</gene>
<protein>
    <recommendedName>
        <fullName evidence="3">Methyltransferase domain-containing protein</fullName>
    </recommendedName>
</protein>
<dbReference type="InterPro" id="IPR029063">
    <property type="entry name" value="SAM-dependent_MTases_sf"/>
</dbReference>
<dbReference type="EMBL" id="KQ030581">
    <property type="protein sequence ID" value="KJZ71255.1"/>
    <property type="molecule type" value="Genomic_DNA"/>
</dbReference>
<dbReference type="SUPFAM" id="SSF53335">
    <property type="entry name" value="S-adenosyl-L-methionine-dependent methyltransferases"/>
    <property type="match status" value="1"/>
</dbReference>
<dbReference type="OrthoDB" id="2013972at2759"/>
<reference evidence="1 2" key="1">
    <citation type="journal article" date="2014" name="Genome Biol. Evol.">
        <title>Comparative genomics and transcriptomics analyses reveal divergent lifestyle features of nematode endoparasitic fungus Hirsutella minnesotensis.</title>
        <authorList>
            <person name="Lai Y."/>
            <person name="Liu K."/>
            <person name="Zhang X."/>
            <person name="Zhang X."/>
            <person name="Li K."/>
            <person name="Wang N."/>
            <person name="Shu C."/>
            <person name="Wu Y."/>
            <person name="Wang C."/>
            <person name="Bushley K.E."/>
            <person name="Xiang M."/>
            <person name="Liu X."/>
        </authorList>
    </citation>
    <scope>NUCLEOTIDE SEQUENCE [LARGE SCALE GENOMIC DNA]</scope>
    <source>
        <strain evidence="1 2">3608</strain>
    </source>
</reference>
<organism evidence="1 2">
    <name type="scientific">Hirsutella minnesotensis 3608</name>
    <dbReference type="NCBI Taxonomy" id="1043627"/>
    <lineage>
        <taxon>Eukaryota</taxon>
        <taxon>Fungi</taxon>
        <taxon>Dikarya</taxon>
        <taxon>Ascomycota</taxon>
        <taxon>Pezizomycotina</taxon>
        <taxon>Sordariomycetes</taxon>
        <taxon>Hypocreomycetidae</taxon>
        <taxon>Hypocreales</taxon>
        <taxon>Ophiocordycipitaceae</taxon>
        <taxon>Hirsutella</taxon>
    </lineage>
</organism>
<proteinExistence type="predicted"/>